<dbReference type="AlphaFoldDB" id="A0AAD7JP06"/>
<protein>
    <submittedName>
        <fullName evidence="1">Uncharacterized protein</fullName>
    </submittedName>
</protein>
<name>A0AAD7JP06_9AGAR</name>
<gene>
    <name evidence="1" type="ORF">B0H16DRAFT_1452846</name>
</gene>
<evidence type="ECO:0000313" key="2">
    <source>
        <dbReference type="Proteomes" id="UP001215598"/>
    </source>
</evidence>
<proteinExistence type="predicted"/>
<reference evidence="1" key="1">
    <citation type="submission" date="2023-03" db="EMBL/GenBank/DDBJ databases">
        <title>Massive genome expansion in bonnet fungi (Mycena s.s.) driven by repeated elements and novel gene families across ecological guilds.</title>
        <authorList>
            <consortium name="Lawrence Berkeley National Laboratory"/>
            <person name="Harder C.B."/>
            <person name="Miyauchi S."/>
            <person name="Viragh M."/>
            <person name="Kuo A."/>
            <person name="Thoen E."/>
            <person name="Andreopoulos B."/>
            <person name="Lu D."/>
            <person name="Skrede I."/>
            <person name="Drula E."/>
            <person name="Henrissat B."/>
            <person name="Morin E."/>
            <person name="Kohler A."/>
            <person name="Barry K."/>
            <person name="LaButti K."/>
            <person name="Morin E."/>
            <person name="Salamov A."/>
            <person name="Lipzen A."/>
            <person name="Mereny Z."/>
            <person name="Hegedus B."/>
            <person name="Baldrian P."/>
            <person name="Stursova M."/>
            <person name="Weitz H."/>
            <person name="Taylor A."/>
            <person name="Grigoriev I.V."/>
            <person name="Nagy L.G."/>
            <person name="Martin F."/>
            <person name="Kauserud H."/>
        </authorList>
    </citation>
    <scope>NUCLEOTIDE SEQUENCE</scope>
    <source>
        <strain evidence="1">CBHHK182m</strain>
    </source>
</reference>
<dbReference type="Proteomes" id="UP001215598">
    <property type="component" value="Unassembled WGS sequence"/>
</dbReference>
<dbReference type="EMBL" id="JARKIB010000019">
    <property type="protein sequence ID" value="KAJ7768917.1"/>
    <property type="molecule type" value="Genomic_DNA"/>
</dbReference>
<accession>A0AAD7JP06</accession>
<keyword evidence="2" id="KW-1185">Reference proteome</keyword>
<evidence type="ECO:0000313" key="1">
    <source>
        <dbReference type="EMBL" id="KAJ7768917.1"/>
    </source>
</evidence>
<sequence length="123" mass="13423">MTVDFFAGEEHLSRGGGHVRPYVDWENNALYTEIVGTVKDITPPVGRQARDARQVVILQKPHNPALGYLFTTANSTLDEVLATFSTYGAAPAQSPQLVAANSAWCQHGIIYASINMHTVKARL</sequence>
<comment type="caution">
    <text evidence="1">The sequence shown here is derived from an EMBL/GenBank/DDBJ whole genome shotgun (WGS) entry which is preliminary data.</text>
</comment>
<organism evidence="1 2">
    <name type="scientific">Mycena metata</name>
    <dbReference type="NCBI Taxonomy" id="1033252"/>
    <lineage>
        <taxon>Eukaryota</taxon>
        <taxon>Fungi</taxon>
        <taxon>Dikarya</taxon>
        <taxon>Basidiomycota</taxon>
        <taxon>Agaricomycotina</taxon>
        <taxon>Agaricomycetes</taxon>
        <taxon>Agaricomycetidae</taxon>
        <taxon>Agaricales</taxon>
        <taxon>Marasmiineae</taxon>
        <taxon>Mycenaceae</taxon>
        <taxon>Mycena</taxon>
    </lineage>
</organism>